<organism evidence="2 3">
    <name type="scientific">Paeniglutamicibacter kerguelensis</name>
    <dbReference type="NCBI Taxonomy" id="254788"/>
    <lineage>
        <taxon>Bacteria</taxon>
        <taxon>Bacillati</taxon>
        <taxon>Actinomycetota</taxon>
        <taxon>Actinomycetes</taxon>
        <taxon>Micrococcales</taxon>
        <taxon>Micrococcaceae</taxon>
        <taxon>Paeniglutamicibacter</taxon>
    </lineage>
</organism>
<dbReference type="Gene3D" id="3.40.630.30">
    <property type="match status" value="1"/>
</dbReference>
<dbReference type="EMBL" id="JAGIOF010000001">
    <property type="protein sequence ID" value="MBP2384490.1"/>
    <property type="molecule type" value="Genomic_DNA"/>
</dbReference>
<sequence length="147" mass="16602">MAVSNMPAWLTSIKAEYIESRMRSGESREESQANADASFNRLFPGGVPIEGHLVFNVYREGENVGYLWIGPQLDSGPDKWWVWDIEIYEQYQRHGYGRQAMILAEQTAKQLGASELGLNVFGYNTSARALYESLGYEPTSIRMAKAL</sequence>
<evidence type="ECO:0000259" key="1">
    <source>
        <dbReference type="PROSITE" id="PS51186"/>
    </source>
</evidence>
<evidence type="ECO:0000313" key="2">
    <source>
        <dbReference type="EMBL" id="MBP2384490.1"/>
    </source>
</evidence>
<dbReference type="PROSITE" id="PS51186">
    <property type="entry name" value="GNAT"/>
    <property type="match status" value="1"/>
</dbReference>
<feature type="domain" description="N-acetyltransferase" evidence="1">
    <location>
        <begin position="1"/>
        <end position="147"/>
    </location>
</feature>
<dbReference type="CDD" id="cd04301">
    <property type="entry name" value="NAT_SF"/>
    <property type="match status" value="1"/>
</dbReference>
<dbReference type="RefSeq" id="WP_209995129.1">
    <property type="nucleotide sequence ID" value="NZ_BAAAJY010000008.1"/>
</dbReference>
<proteinExistence type="predicted"/>
<dbReference type="Pfam" id="PF00583">
    <property type="entry name" value="Acetyltransf_1"/>
    <property type="match status" value="1"/>
</dbReference>
<reference evidence="2 3" key="1">
    <citation type="submission" date="2021-03" db="EMBL/GenBank/DDBJ databases">
        <title>Sequencing the genomes of 1000 actinobacteria strains.</title>
        <authorList>
            <person name="Klenk H.-P."/>
        </authorList>
    </citation>
    <scope>NUCLEOTIDE SEQUENCE [LARGE SCALE GENOMIC DNA]</scope>
    <source>
        <strain evidence="2 3">DSM 15797</strain>
    </source>
</reference>
<keyword evidence="3" id="KW-1185">Reference proteome</keyword>
<dbReference type="SUPFAM" id="SSF55729">
    <property type="entry name" value="Acyl-CoA N-acyltransferases (Nat)"/>
    <property type="match status" value="1"/>
</dbReference>
<comment type="caution">
    <text evidence="2">The sequence shown here is derived from an EMBL/GenBank/DDBJ whole genome shotgun (WGS) entry which is preliminary data.</text>
</comment>
<gene>
    <name evidence="2" type="ORF">JOF47_000001</name>
</gene>
<accession>A0ABS4X7Q5</accession>
<dbReference type="InterPro" id="IPR016181">
    <property type="entry name" value="Acyl_CoA_acyltransferase"/>
</dbReference>
<name>A0ABS4X7Q5_9MICC</name>
<dbReference type="Proteomes" id="UP001296993">
    <property type="component" value="Unassembled WGS sequence"/>
</dbReference>
<evidence type="ECO:0000313" key="3">
    <source>
        <dbReference type="Proteomes" id="UP001296993"/>
    </source>
</evidence>
<dbReference type="InterPro" id="IPR000182">
    <property type="entry name" value="GNAT_dom"/>
</dbReference>
<protein>
    <submittedName>
        <fullName evidence="2">Ribosomal protein S18 acetylase RimI-like enzyme</fullName>
    </submittedName>
</protein>